<feature type="transmembrane region" description="Helical" evidence="1">
    <location>
        <begin position="296"/>
        <end position="315"/>
    </location>
</feature>
<keyword evidence="1" id="KW-1133">Transmembrane helix</keyword>
<evidence type="ECO:0000313" key="2">
    <source>
        <dbReference type="EMBL" id="KUG26947.1"/>
    </source>
</evidence>
<reference evidence="2" key="1">
    <citation type="journal article" date="2015" name="Proc. Natl. Acad. Sci. U.S.A.">
        <title>Networks of energetic and metabolic interactions define dynamics in microbial communities.</title>
        <authorList>
            <person name="Embree M."/>
            <person name="Liu J.K."/>
            <person name="Al-Bassam M.M."/>
            <person name="Zengler K."/>
        </authorList>
    </citation>
    <scope>NUCLEOTIDE SEQUENCE</scope>
</reference>
<comment type="caution">
    <text evidence="2">The sequence shown here is derived from an EMBL/GenBank/DDBJ whole genome shotgun (WGS) entry which is preliminary data.</text>
</comment>
<feature type="transmembrane region" description="Helical" evidence="1">
    <location>
        <begin position="192"/>
        <end position="209"/>
    </location>
</feature>
<feature type="transmembrane region" description="Helical" evidence="1">
    <location>
        <begin position="25"/>
        <end position="44"/>
    </location>
</feature>
<feature type="transmembrane region" description="Helical" evidence="1">
    <location>
        <begin position="245"/>
        <end position="262"/>
    </location>
</feature>
<feature type="transmembrane region" description="Helical" evidence="1">
    <location>
        <begin position="268"/>
        <end position="284"/>
    </location>
</feature>
<feature type="transmembrane region" description="Helical" evidence="1">
    <location>
        <begin position="91"/>
        <end position="111"/>
    </location>
</feature>
<feature type="transmembrane region" description="Helical" evidence="1">
    <location>
        <begin position="117"/>
        <end position="135"/>
    </location>
</feature>
<name>A0A0W8G359_9ZZZZ</name>
<feature type="transmembrane region" description="Helical" evidence="1">
    <location>
        <begin position="170"/>
        <end position="187"/>
    </location>
</feature>
<sequence length="352" mass="40107">MLFILLTCCSAGFVIMYRYKNFDKLFYLLLGIIITYLTHLIWFLNTPLFGNDIAIVSEPGFHIFFLLVYMIIYAAGLLTRTPSVLEEEFDISISFTNVILGLGLFTIVCLLTLKEYIFIHMILFSVISLILAILYRVKTKSKHSTNLYALASAITLSISLISYFGLPAAFTPLIWQSIIVIALAIWFESKSLVVSNFIIFLMILFAYLLSTKGFGFTTVSIGFVGLISARILNWQKDRLTLQTEFLRNTYLIIAFITIPFSLIEVLSIEYIGLSLIGLASLYYLMSGLLHNFKYRWMAHFTLLASVIYILIFSLSEINTTYQIITLFALAVTLISVSLFYTRMRLKSNTDKS</sequence>
<gene>
    <name evidence="2" type="ORF">ASZ90_003209</name>
</gene>
<proteinExistence type="predicted"/>
<keyword evidence="1" id="KW-0812">Transmembrane</keyword>
<dbReference type="EMBL" id="LNQE01000384">
    <property type="protein sequence ID" value="KUG26947.1"/>
    <property type="molecule type" value="Genomic_DNA"/>
</dbReference>
<keyword evidence="1" id="KW-0472">Membrane</keyword>
<feature type="transmembrane region" description="Helical" evidence="1">
    <location>
        <begin position="215"/>
        <end position="233"/>
    </location>
</feature>
<feature type="transmembrane region" description="Helical" evidence="1">
    <location>
        <begin position="59"/>
        <end position="79"/>
    </location>
</feature>
<feature type="transmembrane region" description="Helical" evidence="1">
    <location>
        <begin position="321"/>
        <end position="341"/>
    </location>
</feature>
<protein>
    <submittedName>
        <fullName evidence="2">Uncharacterized protein</fullName>
    </submittedName>
</protein>
<evidence type="ECO:0000256" key="1">
    <source>
        <dbReference type="SAM" id="Phobius"/>
    </source>
</evidence>
<dbReference type="AlphaFoldDB" id="A0A0W8G359"/>
<feature type="transmembrane region" description="Helical" evidence="1">
    <location>
        <begin position="147"/>
        <end position="164"/>
    </location>
</feature>
<accession>A0A0W8G359</accession>
<organism evidence="2">
    <name type="scientific">hydrocarbon metagenome</name>
    <dbReference type="NCBI Taxonomy" id="938273"/>
    <lineage>
        <taxon>unclassified sequences</taxon>
        <taxon>metagenomes</taxon>
        <taxon>ecological metagenomes</taxon>
    </lineage>
</organism>